<proteinExistence type="predicted"/>
<evidence type="ECO:0000256" key="2">
    <source>
        <dbReference type="ARBA" id="ARBA00022692"/>
    </source>
</evidence>
<dbReference type="InterPro" id="IPR003810">
    <property type="entry name" value="Mntp/YtaF"/>
</dbReference>
<sequence length="190" mass="20640">MDYLALALLSLGLSVDDFGVAFSLSLLMPAKNFKQFIANTGKMAVAFSISTALFPTLGWLIGLAIYKWLASLGPWIVLIVFTSVGIWIIKEALEEEQPNYEKISSFWGITAMGSLGSIDEGAVGISFPFLGIPILWIILAIIMANTVLVFTASIMSNWIKKMSQRIPSILSGVILITLGVLKFMDLAFGV</sequence>
<evidence type="ECO:0000256" key="3">
    <source>
        <dbReference type="ARBA" id="ARBA00022989"/>
    </source>
</evidence>
<dbReference type="EMBL" id="DSAY01000085">
    <property type="protein sequence ID" value="HDP15064.1"/>
    <property type="molecule type" value="Genomic_DNA"/>
</dbReference>
<feature type="transmembrane region" description="Helical" evidence="5">
    <location>
        <begin position="166"/>
        <end position="184"/>
    </location>
</feature>
<protein>
    <recommendedName>
        <fullName evidence="7">Manganese efflux pump MntP</fullName>
    </recommendedName>
</protein>
<feature type="transmembrane region" description="Helical" evidence="5">
    <location>
        <begin position="45"/>
        <end position="65"/>
    </location>
</feature>
<accession>A0A7C1G9X7</accession>
<organism evidence="6">
    <name type="scientific">Thermofilum adornatum</name>
    <dbReference type="NCBI Taxonomy" id="1365176"/>
    <lineage>
        <taxon>Archaea</taxon>
        <taxon>Thermoproteota</taxon>
        <taxon>Thermoprotei</taxon>
        <taxon>Thermofilales</taxon>
        <taxon>Thermofilaceae</taxon>
        <taxon>Thermofilum</taxon>
    </lineage>
</organism>
<evidence type="ECO:0000256" key="5">
    <source>
        <dbReference type="SAM" id="Phobius"/>
    </source>
</evidence>
<evidence type="ECO:0000256" key="1">
    <source>
        <dbReference type="ARBA" id="ARBA00022475"/>
    </source>
</evidence>
<keyword evidence="3 5" id="KW-1133">Transmembrane helix</keyword>
<evidence type="ECO:0000313" key="6">
    <source>
        <dbReference type="EMBL" id="HDP15064.1"/>
    </source>
</evidence>
<feature type="transmembrane region" description="Helical" evidence="5">
    <location>
        <begin position="72"/>
        <end position="89"/>
    </location>
</feature>
<keyword evidence="1" id="KW-1003">Cell membrane</keyword>
<evidence type="ECO:0008006" key="7">
    <source>
        <dbReference type="Google" id="ProtNLM"/>
    </source>
</evidence>
<comment type="caution">
    <text evidence="6">The sequence shown here is derived from an EMBL/GenBank/DDBJ whole genome shotgun (WGS) entry which is preliminary data.</text>
</comment>
<dbReference type="Pfam" id="PF02659">
    <property type="entry name" value="Mntp"/>
    <property type="match status" value="1"/>
</dbReference>
<keyword evidence="2 5" id="KW-0812">Transmembrane</keyword>
<feature type="transmembrane region" description="Helical" evidence="5">
    <location>
        <begin position="134"/>
        <end position="154"/>
    </location>
</feature>
<dbReference type="AlphaFoldDB" id="A0A7C1G9X7"/>
<keyword evidence="4 5" id="KW-0472">Membrane</keyword>
<dbReference type="PANTHER" id="PTHR35529:SF1">
    <property type="entry name" value="MANGANESE EFFLUX PUMP MNTP-RELATED"/>
    <property type="match status" value="1"/>
</dbReference>
<evidence type="ECO:0000256" key="4">
    <source>
        <dbReference type="ARBA" id="ARBA00023136"/>
    </source>
</evidence>
<reference evidence="6" key="1">
    <citation type="journal article" date="2020" name="mSystems">
        <title>Genome- and Community-Level Interaction Insights into Carbon Utilization and Element Cycling Functions of Hydrothermarchaeota in Hydrothermal Sediment.</title>
        <authorList>
            <person name="Zhou Z."/>
            <person name="Liu Y."/>
            <person name="Xu W."/>
            <person name="Pan J."/>
            <person name="Luo Z.H."/>
            <person name="Li M."/>
        </authorList>
    </citation>
    <scope>NUCLEOTIDE SEQUENCE [LARGE SCALE GENOMIC DNA]</scope>
    <source>
        <strain evidence="6">SpSt-116</strain>
    </source>
</reference>
<name>A0A7C1G9X7_9CREN</name>
<gene>
    <name evidence="6" type="ORF">ENN26_04720</name>
</gene>
<dbReference type="PANTHER" id="PTHR35529">
    <property type="entry name" value="MANGANESE EFFLUX PUMP MNTP-RELATED"/>
    <property type="match status" value="1"/>
</dbReference>